<proteinExistence type="predicted"/>
<organism evidence="2 3">
    <name type="scientific">Stylophora pistillata</name>
    <name type="common">Smooth cauliflower coral</name>
    <dbReference type="NCBI Taxonomy" id="50429"/>
    <lineage>
        <taxon>Eukaryota</taxon>
        <taxon>Metazoa</taxon>
        <taxon>Cnidaria</taxon>
        <taxon>Anthozoa</taxon>
        <taxon>Hexacorallia</taxon>
        <taxon>Scleractinia</taxon>
        <taxon>Astrocoeniina</taxon>
        <taxon>Pocilloporidae</taxon>
        <taxon>Stylophora</taxon>
    </lineage>
</organism>
<accession>A0A2B4SWX7</accession>
<dbReference type="CDD" id="cd00084">
    <property type="entry name" value="HMG-box_SF"/>
    <property type="match status" value="1"/>
</dbReference>
<evidence type="ECO:0000256" key="1">
    <source>
        <dbReference type="SAM" id="MobiDB-lite"/>
    </source>
</evidence>
<comment type="caution">
    <text evidence="2">The sequence shown here is derived from an EMBL/GenBank/DDBJ whole genome shotgun (WGS) entry which is preliminary data.</text>
</comment>
<evidence type="ECO:0000313" key="2">
    <source>
        <dbReference type="EMBL" id="PFX32937.1"/>
    </source>
</evidence>
<evidence type="ECO:0008006" key="4">
    <source>
        <dbReference type="Google" id="ProtNLM"/>
    </source>
</evidence>
<keyword evidence="3" id="KW-1185">Reference proteome</keyword>
<feature type="region of interest" description="Disordered" evidence="1">
    <location>
        <begin position="164"/>
        <end position="192"/>
    </location>
</feature>
<sequence length="192" mass="20760">MSFNSAEQTGGSAEVFRIIGEKWRNLSKSDRDPYKKVATDTGSVVSPPSADKQAKRIIGNIMKQVTELETSGGHAVVLCAYDGICYQGELVERRGSKMPYAKIQQMGILFNNLPLDIKGEIGVIPRKPSLYGSGQRRKLWLTRHDWSFGISLPGPSSDSCITPTAITHTSTSHTPAPSFCNSSTSSSPPGLS</sequence>
<dbReference type="Proteomes" id="UP000225706">
    <property type="component" value="Unassembled WGS sequence"/>
</dbReference>
<dbReference type="InterPro" id="IPR036910">
    <property type="entry name" value="HMG_box_dom_sf"/>
</dbReference>
<evidence type="ECO:0000313" key="3">
    <source>
        <dbReference type="Proteomes" id="UP000225706"/>
    </source>
</evidence>
<dbReference type="SUPFAM" id="SSF47095">
    <property type="entry name" value="HMG-box"/>
    <property type="match status" value="1"/>
</dbReference>
<reference evidence="3" key="1">
    <citation type="journal article" date="2017" name="bioRxiv">
        <title>Comparative analysis of the genomes of Stylophora pistillata and Acropora digitifera provides evidence for extensive differences between species of corals.</title>
        <authorList>
            <person name="Voolstra C.R."/>
            <person name="Li Y."/>
            <person name="Liew Y.J."/>
            <person name="Baumgarten S."/>
            <person name="Zoccola D."/>
            <person name="Flot J.-F."/>
            <person name="Tambutte S."/>
            <person name="Allemand D."/>
            <person name="Aranda M."/>
        </authorList>
    </citation>
    <scope>NUCLEOTIDE SEQUENCE [LARGE SCALE GENOMIC DNA]</scope>
</reference>
<dbReference type="EMBL" id="LSMT01000017">
    <property type="protein sequence ID" value="PFX32937.1"/>
    <property type="molecule type" value="Genomic_DNA"/>
</dbReference>
<gene>
    <name evidence="2" type="ORF">AWC38_SpisGene2239</name>
</gene>
<protein>
    <recommendedName>
        <fullName evidence="4">HMG box domain-containing protein</fullName>
    </recommendedName>
</protein>
<name>A0A2B4SWX7_STYPI</name>
<dbReference type="AlphaFoldDB" id="A0A2B4SWX7"/>
<feature type="region of interest" description="Disordered" evidence="1">
    <location>
        <begin position="30"/>
        <end position="49"/>
    </location>
</feature>